<dbReference type="InterPro" id="IPR036388">
    <property type="entry name" value="WH-like_DNA-bd_sf"/>
</dbReference>
<evidence type="ECO:0000313" key="8">
    <source>
        <dbReference type="EMBL" id="WRP17940.1"/>
    </source>
</evidence>
<keyword evidence="2" id="KW-0805">Transcription regulation</keyword>
<dbReference type="EMBL" id="CP141615">
    <property type="protein sequence ID" value="WRP17940.1"/>
    <property type="molecule type" value="Genomic_DNA"/>
</dbReference>
<gene>
    <name evidence="8" type="ORF">U7230_02700</name>
</gene>
<dbReference type="Pfam" id="PF04542">
    <property type="entry name" value="Sigma70_r2"/>
    <property type="match status" value="1"/>
</dbReference>
<evidence type="ECO:0000256" key="5">
    <source>
        <dbReference type="ARBA" id="ARBA00023163"/>
    </source>
</evidence>
<evidence type="ECO:0000259" key="7">
    <source>
        <dbReference type="Pfam" id="PF08281"/>
    </source>
</evidence>
<dbReference type="InterPro" id="IPR039425">
    <property type="entry name" value="RNA_pol_sigma-70-like"/>
</dbReference>
<proteinExistence type="inferred from homology"/>
<dbReference type="SUPFAM" id="SSF88659">
    <property type="entry name" value="Sigma3 and sigma4 domains of RNA polymerase sigma factors"/>
    <property type="match status" value="1"/>
</dbReference>
<dbReference type="Pfam" id="PF08281">
    <property type="entry name" value="Sigma70_r4_2"/>
    <property type="match status" value="1"/>
</dbReference>
<evidence type="ECO:0000256" key="4">
    <source>
        <dbReference type="ARBA" id="ARBA00023125"/>
    </source>
</evidence>
<keyword evidence="5" id="KW-0804">Transcription</keyword>
<evidence type="ECO:0000256" key="1">
    <source>
        <dbReference type="ARBA" id="ARBA00010641"/>
    </source>
</evidence>
<evidence type="ECO:0000256" key="3">
    <source>
        <dbReference type="ARBA" id="ARBA00023082"/>
    </source>
</evidence>
<dbReference type="Gene3D" id="1.10.1740.10">
    <property type="match status" value="1"/>
</dbReference>
<dbReference type="NCBIfam" id="TIGR02937">
    <property type="entry name" value="sigma70-ECF"/>
    <property type="match status" value="1"/>
</dbReference>
<evidence type="ECO:0000256" key="2">
    <source>
        <dbReference type="ARBA" id="ARBA00023015"/>
    </source>
</evidence>
<feature type="domain" description="RNA polymerase sigma-70 region 2" evidence="6">
    <location>
        <begin position="26"/>
        <end position="93"/>
    </location>
</feature>
<keyword evidence="9" id="KW-1185">Reference proteome</keyword>
<dbReference type="PANTHER" id="PTHR43133:SF8">
    <property type="entry name" value="RNA POLYMERASE SIGMA FACTOR HI_1459-RELATED"/>
    <property type="match status" value="1"/>
</dbReference>
<name>A0ABZ1BZE4_9FIRM</name>
<evidence type="ECO:0000313" key="9">
    <source>
        <dbReference type="Proteomes" id="UP001332192"/>
    </source>
</evidence>
<dbReference type="InterPro" id="IPR013325">
    <property type="entry name" value="RNA_pol_sigma_r2"/>
</dbReference>
<feature type="domain" description="RNA polymerase sigma factor 70 region 4 type 2" evidence="7">
    <location>
        <begin position="133"/>
        <end position="185"/>
    </location>
</feature>
<dbReference type="InterPro" id="IPR013324">
    <property type="entry name" value="RNA_pol_sigma_r3/r4-like"/>
</dbReference>
<dbReference type="InterPro" id="IPR013249">
    <property type="entry name" value="RNA_pol_sigma70_r4_t2"/>
</dbReference>
<dbReference type="RefSeq" id="WP_324717211.1">
    <property type="nucleotide sequence ID" value="NZ_CP141615.1"/>
</dbReference>
<comment type="similarity">
    <text evidence="1">Belongs to the sigma-70 factor family. ECF subfamily.</text>
</comment>
<reference evidence="8 9" key="1">
    <citation type="journal article" date="2024" name="Front. Microbiol.">
        <title>Novel thermophilic genera Geochorda gen. nov. and Carboxydochorda gen. nov. from the deep terrestrial subsurface reveal the ecophysiological diversity in the class Limnochordia.</title>
        <authorList>
            <person name="Karnachuk O.V."/>
            <person name="Lukina A.P."/>
            <person name="Avakyan M.R."/>
            <person name="Kadnikov V.V."/>
            <person name="Begmatov S."/>
            <person name="Beletsky A.V."/>
            <person name="Vlasova K.G."/>
            <person name="Novikov A.A."/>
            <person name="Shcherbakova V.A."/>
            <person name="Mardanov A.V."/>
            <person name="Ravin N.V."/>
        </authorList>
    </citation>
    <scope>NUCLEOTIDE SEQUENCE [LARGE SCALE GENOMIC DNA]</scope>
    <source>
        <strain evidence="8 9">L945</strain>
    </source>
</reference>
<dbReference type="PANTHER" id="PTHR43133">
    <property type="entry name" value="RNA POLYMERASE ECF-TYPE SIGMA FACTO"/>
    <property type="match status" value="1"/>
</dbReference>
<accession>A0ABZ1BZE4</accession>
<sequence>MAAREATEARLVREWLAGSRDSLGRLLEAYYPYVFKLCSLMAGNRREAEEWSQDALLAVALHLGRFDRTRPFKPWLRQVVLNVCRNRRQQTRRRAEWETSLEQLAAAGQAPEHPAGGGDGTVEERLVLQEGLRAVGEAWAALPEEWRTALWLRAVEGLSYGEIAAAGAWPEGTAKTYVFRARQALRQALFENAPAVAKRGSGGSSHGYGMPV</sequence>
<evidence type="ECO:0000259" key="6">
    <source>
        <dbReference type="Pfam" id="PF04542"/>
    </source>
</evidence>
<dbReference type="Gene3D" id="1.10.10.10">
    <property type="entry name" value="Winged helix-like DNA-binding domain superfamily/Winged helix DNA-binding domain"/>
    <property type="match status" value="1"/>
</dbReference>
<dbReference type="CDD" id="cd06171">
    <property type="entry name" value="Sigma70_r4"/>
    <property type="match status" value="1"/>
</dbReference>
<organism evidence="8 9">
    <name type="scientific">Carboxydichorda subterranea</name>
    <dbReference type="NCBI Taxonomy" id="3109565"/>
    <lineage>
        <taxon>Bacteria</taxon>
        <taxon>Bacillati</taxon>
        <taxon>Bacillota</taxon>
        <taxon>Limnochordia</taxon>
        <taxon>Limnochordales</taxon>
        <taxon>Geochordaceae</taxon>
        <taxon>Carboxydichorda</taxon>
    </lineage>
</organism>
<keyword evidence="3" id="KW-0731">Sigma factor</keyword>
<dbReference type="SUPFAM" id="SSF88946">
    <property type="entry name" value="Sigma2 domain of RNA polymerase sigma factors"/>
    <property type="match status" value="1"/>
</dbReference>
<protein>
    <submittedName>
        <fullName evidence="8">Sigma-70 family RNA polymerase sigma factor</fullName>
    </submittedName>
</protein>
<keyword evidence="4" id="KW-0238">DNA-binding</keyword>
<dbReference type="InterPro" id="IPR007627">
    <property type="entry name" value="RNA_pol_sigma70_r2"/>
</dbReference>
<dbReference type="InterPro" id="IPR014284">
    <property type="entry name" value="RNA_pol_sigma-70_dom"/>
</dbReference>
<dbReference type="Proteomes" id="UP001332192">
    <property type="component" value="Chromosome"/>
</dbReference>